<accession>A0A2M7GAJ9</accession>
<dbReference type="CDD" id="cd02696">
    <property type="entry name" value="MurNAc-LAA"/>
    <property type="match status" value="1"/>
</dbReference>
<keyword evidence="1" id="KW-0378">Hydrolase</keyword>
<feature type="signal peptide" evidence="2">
    <location>
        <begin position="1"/>
        <end position="41"/>
    </location>
</feature>
<name>A0A2M7GAJ9_9BACT</name>
<dbReference type="InterPro" id="IPR021731">
    <property type="entry name" value="AMIN_dom"/>
</dbReference>
<dbReference type="PANTHER" id="PTHR30404">
    <property type="entry name" value="N-ACETYLMURAMOYL-L-ALANINE AMIDASE"/>
    <property type="match status" value="1"/>
</dbReference>
<keyword evidence="2" id="KW-0732">Signal</keyword>
<evidence type="ECO:0000256" key="2">
    <source>
        <dbReference type="SAM" id="SignalP"/>
    </source>
</evidence>
<evidence type="ECO:0000313" key="4">
    <source>
        <dbReference type="EMBL" id="PIW19186.1"/>
    </source>
</evidence>
<dbReference type="SMART" id="SM00646">
    <property type="entry name" value="Ami_3"/>
    <property type="match status" value="1"/>
</dbReference>
<proteinExistence type="predicted"/>
<reference evidence="4 5" key="1">
    <citation type="submission" date="2017-09" db="EMBL/GenBank/DDBJ databases">
        <title>Depth-based differentiation of microbial function through sediment-hosted aquifers and enrichment of novel symbionts in the deep terrestrial subsurface.</title>
        <authorList>
            <person name="Probst A.J."/>
            <person name="Ladd B."/>
            <person name="Jarett J.K."/>
            <person name="Geller-Mcgrath D.E."/>
            <person name="Sieber C.M."/>
            <person name="Emerson J.B."/>
            <person name="Anantharaman K."/>
            <person name="Thomas B.C."/>
            <person name="Malmstrom R."/>
            <person name="Stieglmeier M."/>
            <person name="Klingl A."/>
            <person name="Woyke T."/>
            <person name="Ryan C.M."/>
            <person name="Banfield J.F."/>
        </authorList>
    </citation>
    <scope>NUCLEOTIDE SEQUENCE [LARGE SCALE GENOMIC DNA]</scope>
    <source>
        <strain evidence="4">CG17_big_fil_post_rev_8_21_14_2_50_48_46</strain>
    </source>
</reference>
<dbReference type="PANTHER" id="PTHR30404:SF0">
    <property type="entry name" value="N-ACETYLMURAMOYL-L-ALANINE AMIDASE AMIC"/>
    <property type="match status" value="1"/>
</dbReference>
<evidence type="ECO:0000313" key="5">
    <source>
        <dbReference type="Proteomes" id="UP000231019"/>
    </source>
</evidence>
<dbReference type="Pfam" id="PF11741">
    <property type="entry name" value="AMIN"/>
    <property type="match status" value="2"/>
</dbReference>
<dbReference type="GO" id="GO:0030288">
    <property type="term" value="C:outer membrane-bounded periplasmic space"/>
    <property type="evidence" value="ECO:0007669"/>
    <property type="project" value="TreeGrafter"/>
</dbReference>
<dbReference type="InterPro" id="IPR050695">
    <property type="entry name" value="N-acetylmuramoyl_amidase_3"/>
</dbReference>
<dbReference type="Pfam" id="PF01520">
    <property type="entry name" value="Amidase_3"/>
    <property type="match status" value="1"/>
</dbReference>
<gene>
    <name evidence="4" type="ORF">COW36_01885</name>
</gene>
<dbReference type="AlphaFoldDB" id="A0A2M7GAJ9"/>
<dbReference type="EMBL" id="PFFQ01000005">
    <property type="protein sequence ID" value="PIW19186.1"/>
    <property type="molecule type" value="Genomic_DNA"/>
</dbReference>
<protein>
    <recommendedName>
        <fullName evidence="3">MurNAc-LAA domain-containing protein</fullName>
    </recommendedName>
</protein>
<dbReference type="SUPFAM" id="SSF53187">
    <property type="entry name" value="Zn-dependent exopeptidases"/>
    <property type="match status" value="1"/>
</dbReference>
<evidence type="ECO:0000259" key="3">
    <source>
        <dbReference type="SMART" id="SM00646"/>
    </source>
</evidence>
<feature type="domain" description="MurNAc-LAA" evidence="3">
    <location>
        <begin position="463"/>
        <end position="573"/>
    </location>
</feature>
<organism evidence="4 5">
    <name type="scientific">bacterium (Candidatus Blackallbacteria) CG17_big_fil_post_rev_8_21_14_2_50_48_46</name>
    <dbReference type="NCBI Taxonomy" id="2014261"/>
    <lineage>
        <taxon>Bacteria</taxon>
        <taxon>Candidatus Blackallbacteria</taxon>
    </lineage>
</organism>
<dbReference type="Gene3D" id="3.40.630.40">
    <property type="entry name" value="Zn-dependent exopeptidases"/>
    <property type="match status" value="1"/>
</dbReference>
<comment type="caution">
    <text evidence="4">The sequence shown here is derived from an EMBL/GenBank/DDBJ whole genome shotgun (WGS) entry which is preliminary data.</text>
</comment>
<dbReference type="Proteomes" id="UP000231019">
    <property type="component" value="Unassembled WGS sequence"/>
</dbReference>
<sequence>MKNNRDNLTSRSARKKHTLFRQTLVMLCASGFLSFHLPAFAQPAASVIQNLQYNNREQILGFTSTNRPLPQIQYLPRESGRRVVIDLPDAIFPQVRDEISPKIPGVEKVRISQFTNDPPAVRMVLDVEKEVDVAIRTEPLGQGFQTWIQPHQQAGTAQKTFRVSPPTIQLAAIQSVELKKLELRNNNLYMEGTGPLYPEIRKLDAEEKRYGITLYNVRSPLNGKRPELNSALFKDVQIANSSDRVEIQFKLTRDDVEIVPFSEDNNCTIQFLVLASSKNLAKLDEIEIMEMDSTVTRIRIHTDRPFDYQIYPLEKPHRLVIDTLGTVLTQREDTRLIRSSGNLERIRMAPLNRQQNSDIRFVFDLKGEVAYQYSTHDRYVEIILQARDRDRPPPIDEASRRAFIVIDAGHGGNDPGAIGKGGIREKEVTLAVSDYLKRYLENDQFKVILTRAEDLEILLQPRVDVANLRNSDLFISIHCNSMPPNNEHIKGIETYYTTPQSKELADVLHQYLVKELGAPDRRVRKRGLFVTRKTKMPSVLLEIGFVSNPEEEALLSSSAYQRRVAKAIRDGIYDYLSKHKPQRAGNL</sequence>
<evidence type="ECO:0000256" key="1">
    <source>
        <dbReference type="ARBA" id="ARBA00022801"/>
    </source>
</evidence>
<dbReference type="Gene3D" id="2.60.40.3500">
    <property type="match status" value="2"/>
</dbReference>
<feature type="chain" id="PRO_5014850597" description="MurNAc-LAA domain-containing protein" evidence="2">
    <location>
        <begin position="42"/>
        <end position="587"/>
    </location>
</feature>
<dbReference type="GO" id="GO:0009253">
    <property type="term" value="P:peptidoglycan catabolic process"/>
    <property type="evidence" value="ECO:0007669"/>
    <property type="project" value="InterPro"/>
</dbReference>
<dbReference type="GO" id="GO:0008745">
    <property type="term" value="F:N-acetylmuramoyl-L-alanine amidase activity"/>
    <property type="evidence" value="ECO:0007669"/>
    <property type="project" value="InterPro"/>
</dbReference>
<dbReference type="InterPro" id="IPR002508">
    <property type="entry name" value="MurNAc-LAA_cat"/>
</dbReference>